<dbReference type="Pfam" id="PF00076">
    <property type="entry name" value="RRM_1"/>
    <property type="match status" value="2"/>
</dbReference>
<evidence type="ECO:0000256" key="2">
    <source>
        <dbReference type="PROSITE-ProRule" id="PRU00176"/>
    </source>
</evidence>
<dbReference type="SMART" id="SM00360">
    <property type="entry name" value="RRM"/>
    <property type="match status" value="2"/>
</dbReference>
<dbReference type="InterPro" id="IPR012677">
    <property type="entry name" value="Nucleotide-bd_a/b_plait_sf"/>
</dbReference>
<dbReference type="PANTHER" id="PTHR23236:SF11">
    <property type="entry name" value="EUKARYOTIC TRANSLATION INITIATION FACTOR 4H"/>
    <property type="match status" value="1"/>
</dbReference>
<proteinExistence type="predicted"/>
<dbReference type="EMBL" id="BEXD01000114">
    <property type="protein sequence ID" value="GBB84426.1"/>
    <property type="molecule type" value="Genomic_DNA"/>
</dbReference>
<sequence length="530" mass="57883">MNKKTGKSTPKKVVKSLNDSGTKIDKKIPPVENENETSSSSSSSESEEESDTSDSSEEETQKRNGNKVVTKNGIKKKSRKHGGSNEVSNVGSDEEYETDSENQTISSEDSNSTDDSSDSSDEEPEEKNINKKETSSGKANENTETSSESEEDSSENEITEPKVNSRVNEDSSSSESDEDSSENEIKETKGNNGVSKNSLDETSDSSSSEEGFSDKDSRIKNIPNNQKQDSADNGSSSESESDSEEENEDIDMNIESSINNTISESNSSKRKLDNSNFNSSKKAKVDEDSSECKEVFVGNLSFNVDDKWLRQEFEEAGEIVGVRVIYDKDTGRSRGFGYVEFATTEGANNATKFKGKKIDGRAINVDLADQKPGSFKKNPSRGTSEVSNTIYVGNLSFNVKEDEIWERFGNYGKVVAVRIPTHEDTGKYKGYAYVEFADTNAAQKAMELHGAEICGRAVRLDYDFSDRKRENNSNFGNRRGRGGKLRGGSDNNRGRGGRGGRGGGRGGFNKTAAANRGAIVPPQGKKITFN</sequence>
<dbReference type="Proteomes" id="UP000247702">
    <property type="component" value="Unassembled WGS sequence"/>
</dbReference>
<dbReference type="PROSITE" id="PS50102">
    <property type="entry name" value="RRM"/>
    <property type="match status" value="2"/>
</dbReference>
<feature type="compositionally biased region" description="Polar residues" evidence="3">
    <location>
        <begin position="222"/>
        <end position="234"/>
    </location>
</feature>
<keyword evidence="1 2" id="KW-0694">RNA-binding</keyword>
<dbReference type="InterPro" id="IPR035979">
    <property type="entry name" value="RBD_domain_sf"/>
</dbReference>
<evidence type="ECO:0000259" key="4">
    <source>
        <dbReference type="PROSITE" id="PS50102"/>
    </source>
</evidence>
<reference evidence="5 6" key="1">
    <citation type="submission" date="2017-11" db="EMBL/GenBank/DDBJ databases">
        <title>The genome of Rhizophagus clarus HR1 reveals common genetic basis of auxotrophy among arbuscular mycorrhizal fungi.</title>
        <authorList>
            <person name="Kobayashi Y."/>
        </authorList>
    </citation>
    <scope>NUCLEOTIDE SEQUENCE [LARGE SCALE GENOMIC DNA]</scope>
    <source>
        <strain evidence="5 6">HR1</strain>
    </source>
</reference>
<feature type="region of interest" description="Disordered" evidence="3">
    <location>
        <begin position="467"/>
        <end position="530"/>
    </location>
</feature>
<name>A0A2Z6QW52_9GLOM</name>
<feature type="compositionally biased region" description="Acidic residues" evidence="3">
    <location>
        <begin position="45"/>
        <end position="58"/>
    </location>
</feature>
<evidence type="ECO:0000313" key="5">
    <source>
        <dbReference type="EMBL" id="GBB84426.1"/>
    </source>
</evidence>
<feature type="compositionally biased region" description="Acidic residues" evidence="3">
    <location>
        <begin position="239"/>
        <end position="252"/>
    </location>
</feature>
<keyword evidence="6" id="KW-1185">Reference proteome</keyword>
<feature type="compositionally biased region" description="Basic and acidic residues" evidence="3">
    <location>
        <begin position="126"/>
        <end position="135"/>
    </location>
</feature>
<dbReference type="GO" id="GO:0003723">
    <property type="term" value="F:RNA binding"/>
    <property type="evidence" value="ECO:0007669"/>
    <property type="project" value="UniProtKB-UniRule"/>
</dbReference>
<dbReference type="STRING" id="94130.A0A2Z6QW52"/>
<feature type="compositionally biased region" description="Basic residues" evidence="3">
    <location>
        <begin position="1"/>
        <end position="14"/>
    </location>
</feature>
<feature type="compositionally biased region" description="Gly residues" evidence="3">
    <location>
        <begin position="497"/>
        <end position="507"/>
    </location>
</feature>
<evidence type="ECO:0000256" key="3">
    <source>
        <dbReference type="SAM" id="MobiDB-lite"/>
    </source>
</evidence>
<feature type="compositionally biased region" description="Basic residues" evidence="3">
    <location>
        <begin position="73"/>
        <end position="82"/>
    </location>
</feature>
<feature type="compositionally biased region" description="Acidic residues" evidence="3">
    <location>
        <begin position="147"/>
        <end position="158"/>
    </location>
</feature>
<feature type="compositionally biased region" description="Low complexity" evidence="3">
    <location>
        <begin position="253"/>
        <end position="266"/>
    </location>
</feature>
<dbReference type="PANTHER" id="PTHR23236">
    <property type="entry name" value="EUKARYOTIC TRANSLATION INITIATION FACTOR 4B/4H"/>
    <property type="match status" value="1"/>
</dbReference>
<comment type="caution">
    <text evidence="5">The sequence shown here is derived from an EMBL/GenBank/DDBJ whole genome shotgun (WGS) entry which is preliminary data.</text>
</comment>
<evidence type="ECO:0000256" key="1">
    <source>
        <dbReference type="ARBA" id="ARBA00022884"/>
    </source>
</evidence>
<accession>A0A2Z6QW52</accession>
<feature type="domain" description="RRM" evidence="4">
    <location>
        <begin position="293"/>
        <end position="370"/>
    </location>
</feature>
<dbReference type="InterPro" id="IPR000504">
    <property type="entry name" value="RRM_dom"/>
</dbReference>
<evidence type="ECO:0000313" key="6">
    <source>
        <dbReference type="Proteomes" id="UP000247702"/>
    </source>
</evidence>
<gene>
    <name evidence="5" type="ORF">RclHR1_01100018</name>
</gene>
<organism evidence="5 6">
    <name type="scientific">Rhizophagus clarus</name>
    <dbReference type="NCBI Taxonomy" id="94130"/>
    <lineage>
        <taxon>Eukaryota</taxon>
        <taxon>Fungi</taxon>
        <taxon>Fungi incertae sedis</taxon>
        <taxon>Mucoromycota</taxon>
        <taxon>Glomeromycotina</taxon>
        <taxon>Glomeromycetes</taxon>
        <taxon>Glomerales</taxon>
        <taxon>Glomeraceae</taxon>
        <taxon>Rhizophagus</taxon>
    </lineage>
</organism>
<feature type="compositionally biased region" description="Acidic residues" evidence="3">
    <location>
        <begin position="111"/>
        <end position="125"/>
    </location>
</feature>
<feature type="region of interest" description="Disordered" evidence="3">
    <location>
        <begin position="1"/>
        <end position="284"/>
    </location>
</feature>
<protein>
    <recommendedName>
        <fullName evidence="4">RRM domain-containing protein</fullName>
    </recommendedName>
</protein>
<dbReference type="SUPFAM" id="SSF54928">
    <property type="entry name" value="RNA-binding domain, RBD"/>
    <property type="match status" value="2"/>
</dbReference>
<dbReference type="Gene3D" id="3.30.70.330">
    <property type="match status" value="2"/>
</dbReference>
<feature type="domain" description="RRM" evidence="4">
    <location>
        <begin position="388"/>
        <end position="465"/>
    </location>
</feature>
<dbReference type="AlphaFoldDB" id="A0A2Z6QW52"/>